<evidence type="ECO:0000313" key="14">
    <source>
        <dbReference type="EMBL" id="REJ38883.1"/>
    </source>
</evidence>
<feature type="transmembrane region" description="Helical" evidence="10">
    <location>
        <begin position="205"/>
        <end position="225"/>
    </location>
</feature>
<evidence type="ECO:0000256" key="2">
    <source>
        <dbReference type="ARBA" id="ARBA00022448"/>
    </source>
</evidence>
<evidence type="ECO:0000313" key="15">
    <source>
        <dbReference type="Proteomes" id="UP000256873"/>
    </source>
</evidence>
<dbReference type="PROSITE" id="PS00211">
    <property type="entry name" value="ABC_TRANSPORTER_1"/>
    <property type="match status" value="1"/>
</dbReference>
<dbReference type="Pfam" id="PF00005">
    <property type="entry name" value="ABC_tran"/>
    <property type="match status" value="1"/>
</dbReference>
<evidence type="ECO:0000259" key="13">
    <source>
        <dbReference type="PROSITE" id="PS50990"/>
    </source>
</evidence>
<keyword evidence="3" id="KW-1003">Cell membrane</keyword>
<dbReference type="InterPro" id="IPR017871">
    <property type="entry name" value="ABC_transporter-like_CS"/>
</dbReference>
<feature type="domain" description="Peptidase C39" evidence="13">
    <location>
        <begin position="12"/>
        <end position="134"/>
    </location>
</feature>
<dbReference type="SMART" id="SM00382">
    <property type="entry name" value="AAA"/>
    <property type="match status" value="1"/>
</dbReference>
<evidence type="ECO:0000259" key="12">
    <source>
        <dbReference type="PROSITE" id="PS50929"/>
    </source>
</evidence>
<dbReference type="GO" id="GO:0005886">
    <property type="term" value="C:plasma membrane"/>
    <property type="evidence" value="ECO:0007669"/>
    <property type="project" value="UniProtKB-SubCell"/>
</dbReference>
<dbReference type="GO" id="GO:0034040">
    <property type="term" value="F:ATPase-coupled lipid transmembrane transporter activity"/>
    <property type="evidence" value="ECO:0007669"/>
    <property type="project" value="TreeGrafter"/>
</dbReference>
<dbReference type="InterPro" id="IPR003593">
    <property type="entry name" value="AAA+_ATPase"/>
</dbReference>
<evidence type="ECO:0000256" key="10">
    <source>
        <dbReference type="SAM" id="Phobius"/>
    </source>
</evidence>
<dbReference type="PANTHER" id="PTHR24221">
    <property type="entry name" value="ATP-BINDING CASSETTE SUB-FAMILY B"/>
    <property type="match status" value="1"/>
</dbReference>
<dbReference type="Proteomes" id="UP000256873">
    <property type="component" value="Unassembled WGS sequence"/>
</dbReference>
<keyword evidence="7" id="KW-0067">ATP-binding</keyword>
<gene>
    <name evidence="14" type="ORF">DWQ54_24410</name>
</gene>
<organism evidence="14 15">
    <name type="scientific">Microcystis flos-aquae TF09</name>
    <dbReference type="NCBI Taxonomy" id="2060473"/>
    <lineage>
        <taxon>Bacteria</taxon>
        <taxon>Bacillati</taxon>
        <taxon>Cyanobacteriota</taxon>
        <taxon>Cyanophyceae</taxon>
        <taxon>Oscillatoriophycideae</taxon>
        <taxon>Chroococcales</taxon>
        <taxon>Microcystaceae</taxon>
        <taxon>Microcystis</taxon>
    </lineage>
</organism>
<evidence type="ECO:0000259" key="11">
    <source>
        <dbReference type="PROSITE" id="PS50893"/>
    </source>
</evidence>
<dbReference type="Gene3D" id="3.90.70.10">
    <property type="entry name" value="Cysteine proteinases"/>
    <property type="match status" value="1"/>
</dbReference>
<sequence>MFKLFRFPCVPQLGESDCGAACLASIAKYNGYTIPISYIRDCVGTGQQGTTLLGLKRGAETLGFHAQGVKGSAEILDNLNSIPLPAIIHWMGYHWVVLYGRKGGKYVIADPAIGIRYLSRKELTEGWQNYIMLILEADHVRVSLSQDNHKVDNLGQIFQRIKPYWAILAEVLLLNIFLGLTNLAYPFLLQILSDDVLVRRDLNLLNGLVIAVTVTSLLNGGLWLAQSTLTAHFAQRLELSLILEFIRKVLCLPLTYYETHRSGEIISRLRDIQRIRNIISQILVSFPGELFIAIASLVFLFFYSWKLMLITALSASIMLLSTIVFLPSLLQQTRRILAEEGENQAILIETFKGSLTLKTTSSVSQLWEQLQFRSSRLANMTFRTIQINITNRTFSRIISNLGSVGLLWFGSKLVIVQEITIGQLVAAYTLSQNVILLVVDSVILINELIWIKNAAARLIEVTSTNSEISIENLTKPFIKISGNADILCSHLNFNYSGQVSLLEDFSIFIPGGQVVALIGESGCGKSTLAKLIAGLYPLQSGNIRFGIYNLNDLALDCLRQQVILIPQEPHFWSRTIIANFRLGCPHVTFEEIVRACQLAQIDDFISELPDQYHTVLGEFGANISGGQRQRLAIARAIISDPPILILDESTANLDPLSETHVLENLLNHRQGKTTILISHRPRVINRANLIILLEHGRLKMQGTLTELKNKSGTHLDFLTP</sequence>
<evidence type="ECO:0000256" key="4">
    <source>
        <dbReference type="ARBA" id="ARBA00022692"/>
    </source>
</evidence>
<dbReference type="Gene3D" id="1.20.1560.10">
    <property type="entry name" value="ABC transporter type 1, transmembrane domain"/>
    <property type="match status" value="1"/>
</dbReference>
<feature type="transmembrane region" description="Helical" evidence="10">
    <location>
        <begin position="278"/>
        <end position="303"/>
    </location>
</feature>
<dbReference type="InterPro" id="IPR039421">
    <property type="entry name" value="Type_1_exporter"/>
</dbReference>
<keyword evidence="8 10" id="KW-1133">Transmembrane helix</keyword>
<evidence type="ECO:0000256" key="5">
    <source>
        <dbReference type="ARBA" id="ARBA00022741"/>
    </source>
</evidence>
<evidence type="ECO:0000256" key="7">
    <source>
        <dbReference type="ARBA" id="ARBA00022840"/>
    </source>
</evidence>
<dbReference type="AlphaFoldDB" id="A0A3E0KW52"/>
<comment type="caution">
    <text evidence="14">The sequence shown here is derived from an EMBL/GenBank/DDBJ whole genome shotgun (WGS) entry which is preliminary data.</text>
</comment>
<dbReference type="SUPFAM" id="SSF52540">
    <property type="entry name" value="P-loop containing nucleoside triphosphate hydrolases"/>
    <property type="match status" value="1"/>
</dbReference>
<dbReference type="SUPFAM" id="SSF90123">
    <property type="entry name" value="ABC transporter transmembrane region"/>
    <property type="match status" value="1"/>
</dbReference>
<evidence type="ECO:0000256" key="1">
    <source>
        <dbReference type="ARBA" id="ARBA00004651"/>
    </source>
</evidence>
<dbReference type="Pfam" id="PF03412">
    <property type="entry name" value="Peptidase_C39"/>
    <property type="match status" value="1"/>
</dbReference>
<dbReference type="GO" id="GO:0140359">
    <property type="term" value="F:ABC-type transporter activity"/>
    <property type="evidence" value="ECO:0007669"/>
    <property type="project" value="InterPro"/>
</dbReference>
<dbReference type="FunFam" id="3.40.50.300:FF:000299">
    <property type="entry name" value="ABC transporter ATP-binding protein/permease"/>
    <property type="match status" value="1"/>
</dbReference>
<feature type="domain" description="ABC transmembrane type-1" evidence="12">
    <location>
        <begin position="171"/>
        <end position="448"/>
    </location>
</feature>
<feature type="transmembrane region" description="Helical" evidence="10">
    <location>
        <begin position="309"/>
        <end position="330"/>
    </location>
</feature>
<dbReference type="PROSITE" id="PS50929">
    <property type="entry name" value="ABC_TM1F"/>
    <property type="match status" value="1"/>
</dbReference>
<feature type="domain" description="ABC transporter" evidence="11">
    <location>
        <begin position="468"/>
        <end position="720"/>
    </location>
</feature>
<name>A0A3E0KW52_9CHRO</name>
<dbReference type="CDD" id="cd18570">
    <property type="entry name" value="ABC_6TM_PCAT1_LagD_like"/>
    <property type="match status" value="1"/>
</dbReference>
<dbReference type="PANTHER" id="PTHR24221:SF646">
    <property type="entry name" value="HAEMOLYSIN SECRETION ATP-BINDING PROTEIN"/>
    <property type="match status" value="1"/>
</dbReference>
<accession>A0A3E0KW52</accession>
<evidence type="ECO:0000256" key="8">
    <source>
        <dbReference type="ARBA" id="ARBA00022989"/>
    </source>
</evidence>
<feature type="transmembrane region" description="Helical" evidence="10">
    <location>
        <begin position="164"/>
        <end position="185"/>
    </location>
</feature>
<evidence type="ECO:0000256" key="9">
    <source>
        <dbReference type="ARBA" id="ARBA00023136"/>
    </source>
</evidence>
<dbReference type="InterPro" id="IPR003439">
    <property type="entry name" value="ABC_transporter-like_ATP-bd"/>
</dbReference>
<keyword evidence="6" id="KW-0788">Thiol protease</keyword>
<dbReference type="GO" id="GO:0016887">
    <property type="term" value="F:ATP hydrolysis activity"/>
    <property type="evidence" value="ECO:0007669"/>
    <property type="project" value="InterPro"/>
</dbReference>
<dbReference type="InterPro" id="IPR005074">
    <property type="entry name" value="Peptidase_C39"/>
</dbReference>
<comment type="subcellular location">
    <subcellularLocation>
        <location evidence="1">Cell membrane</location>
        <topology evidence="1">Multi-pass membrane protein</topology>
    </subcellularLocation>
</comment>
<dbReference type="Pfam" id="PF00664">
    <property type="entry name" value="ABC_membrane"/>
    <property type="match status" value="1"/>
</dbReference>
<dbReference type="CDD" id="cd02418">
    <property type="entry name" value="Peptidase_C39B"/>
    <property type="match status" value="1"/>
</dbReference>
<dbReference type="InterPro" id="IPR011527">
    <property type="entry name" value="ABC1_TM_dom"/>
</dbReference>
<keyword evidence="9 10" id="KW-0472">Membrane</keyword>
<keyword evidence="4 10" id="KW-0812">Transmembrane</keyword>
<dbReference type="InterPro" id="IPR027417">
    <property type="entry name" value="P-loop_NTPase"/>
</dbReference>
<dbReference type="InterPro" id="IPR036640">
    <property type="entry name" value="ABC1_TM_sf"/>
</dbReference>
<protein>
    <submittedName>
        <fullName evidence="14">Peptidase domain-containing ABC transporter</fullName>
    </submittedName>
</protein>
<proteinExistence type="predicted"/>
<reference evidence="14 15" key="1">
    <citation type="submission" date="2017-10" db="EMBL/GenBank/DDBJ databases">
        <title>A large-scale comparative metagenomic study reveals the eutrophication-driven functional interactions in six Microcystis-epibionts communities.</title>
        <authorList>
            <person name="Li Q."/>
            <person name="Lin F."/>
        </authorList>
    </citation>
    <scope>NUCLEOTIDE SEQUENCE [LARGE SCALE GENOMIC DNA]</scope>
    <source>
        <strain evidence="14">TF09</strain>
    </source>
</reference>
<dbReference type="EMBL" id="QQWC01000009">
    <property type="protein sequence ID" value="REJ38883.1"/>
    <property type="molecule type" value="Genomic_DNA"/>
</dbReference>
<keyword evidence="6" id="KW-0378">Hydrolase</keyword>
<dbReference type="GO" id="GO:0005524">
    <property type="term" value="F:ATP binding"/>
    <property type="evidence" value="ECO:0007669"/>
    <property type="project" value="UniProtKB-KW"/>
</dbReference>
<evidence type="ECO:0000256" key="3">
    <source>
        <dbReference type="ARBA" id="ARBA00022475"/>
    </source>
</evidence>
<dbReference type="Gene3D" id="3.40.50.300">
    <property type="entry name" value="P-loop containing nucleotide triphosphate hydrolases"/>
    <property type="match status" value="1"/>
</dbReference>
<keyword evidence="5" id="KW-0547">Nucleotide-binding</keyword>
<dbReference type="PROSITE" id="PS50893">
    <property type="entry name" value="ABC_TRANSPORTER_2"/>
    <property type="match status" value="1"/>
</dbReference>
<dbReference type="GO" id="GO:0008234">
    <property type="term" value="F:cysteine-type peptidase activity"/>
    <property type="evidence" value="ECO:0007669"/>
    <property type="project" value="UniProtKB-KW"/>
</dbReference>
<dbReference type="PROSITE" id="PS50990">
    <property type="entry name" value="PEPTIDASE_C39"/>
    <property type="match status" value="1"/>
</dbReference>
<evidence type="ECO:0000256" key="6">
    <source>
        <dbReference type="ARBA" id="ARBA00022807"/>
    </source>
</evidence>
<dbReference type="GO" id="GO:0006508">
    <property type="term" value="P:proteolysis"/>
    <property type="evidence" value="ECO:0007669"/>
    <property type="project" value="InterPro"/>
</dbReference>
<keyword evidence="6" id="KW-0645">Protease</keyword>
<keyword evidence="2" id="KW-0813">Transport</keyword>